<dbReference type="PANTHER" id="PTHR43102">
    <property type="entry name" value="SLR1143 PROTEIN"/>
    <property type="match status" value="1"/>
</dbReference>
<proteinExistence type="predicted"/>
<evidence type="ECO:0008006" key="5">
    <source>
        <dbReference type="Google" id="ProtNLM"/>
    </source>
</evidence>
<reference evidence="4" key="1">
    <citation type="journal article" date="2019" name="Int. J. Syst. Evol. Microbiol.">
        <title>The Global Catalogue of Microorganisms (GCM) 10K type strain sequencing project: providing services to taxonomists for standard genome sequencing and annotation.</title>
        <authorList>
            <consortium name="The Broad Institute Genomics Platform"/>
            <consortium name="The Broad Institute Genome Sequencing Center for Infectious Disease"/>
            <person name="Wu L."/>
            <person name="Ma J."/>
        </authorList>
    </citation>
    <scope>NUCLEOTIDE SEQUENCE [LARGE SCALE GENOMIC DNA]</scope>
    <source>
        <strain evidence="4">CGMCC 1.8957</strain>
    </source>
</reference>
<dbReference type="InterPro" id="IPR000160">
    <property type="entry name" value="GGDEF_dom"/>
</dbReference>
<dbReference type="SUPFAM" id="SSF55781">
    <property type="entry name" value="GAF domain-like"/>
    <property type="match status" value="1"/>
</dbReference>
<dbReference type="InterPro" id="IPR000700">
    <property type="entry name" value="PAS-assoc_C"/>
</dbReference>
<dbReference type="PANTHER" id="PTHR43102:SF2">
    <property type="entry name" value="GAF DOMAIN-CONTAINING PROTEIN"/>
    <property type="match status" value="1"/>
</dbReference>
<sequence length="489" mass="53702">MTEMDHAFGAVAGNDETRRLAMLDGLNILDTPPEAEFETIIACAQRLLGTKIALLSLVGEDRQWFKAKRGLDASETPRTQSFCAHAIRDDGLLVVPDATLDPRFADNPLVLGEPHIRFYAGVPIRATDPAMPERSYPMGTVCVIDDQPRTLSPDEATVLCELGHLAESLLSARALAARASILAQERGAAMQRLDITHRQFRQAERMANIGSWRLTLDDNRTEWSDQIYAIHGMALGVKPGLEEALAFYPPAARSQVVDALGRTIETGVPFSVETDFVTAQGAIRRICSMGELELRDGKAVAVIGVMQDITIRYRMEQQLRHSARRDDLTGLANRAYFNETLDEALATARRQDTRLALALIDLDHFKTINDTQGHLAGDAVLRQVATCLGAEYLDGTFAARLGGDEFVLLITRDTALQDLTGLLDRLARDLGRLGGTGEDGQTVSATIGAAWLDREVRDRSDLLHRADIALYEAKRARRGTVSVYRRSAG</sequence>
<evidence type="ECO:0000313" key="4">
    <source>
        <dbReference type="Proteomes" id="UP000652430"/>
    </source>
</evidence>
<dbReference type="InterPro" id="IPR035965">
    <property type="entry name" value="PAS-like_dom_sf"/>
</dbReference>
<gene>
    <name evidence="3" type="ORF">GCM10008023_17830</name>
</gene>
<dbReference type="Gene3D" id="3.30.450.20">
    <property type="entry name" value="PAS domain"/>
    <property type="match status" value="1"/>
</dbReference>
<dbReference type="InterPro" id="IPR043128">
    <property type="entry name" value="Rev_trsase/Diguanyl_cyclase"/>
</dbReference>
<feature type="domain" description="PAC" evidence="1">
    <location>
        <begin position="270"/>
        <end position="321"/>
    </location>
</feature>
<dbReference type="InterPro" id="IPR029016">
    <property type="entry name" value="GAF-like_dom_sf"/>
</dbReference>
<organism evidence="3 4">
    <name type="scientific">Sphingomonas glacialis</name>
    <dbReference type="NCBI Taxonomy" id="658225"/>
    <lineage>
        <taxon>Bacteria</taxon>
        <taxon>Pseudomonadati</taxon>
        <taxon>Pseudomonadota</taxon>
        <taxon>Alphaproteobacteria</taxon>
        <taxon>Sphingomonadales</taxon>
        <taxon>Sphingomonadaceae</taxon>
        <taxon>Sphingomonas</taxon>
    </lineage>
</organism>
<feature type="domain" description="GGDEF" evidence="2">
    <location>
        <begin position="353"/>
        <end position="486"/>
    </location>
</feature>
<dbReference type="PROSITE" id="PS50887">
    <property type="entry name" value="GGDEF"/>
    <property type="match status" value="1"/>
</dbReference>
<dbReference type="Gene3D" id="3.30.450.40">
    <property type="match status" value="1"/>
</dbReference>
<dbReference type="NCBIfam" id="TIGR00254">
    <property type="entry name" value="GGDEF"/>
    <property type="match status" value="1"/>
</dbReference>
<dbReference type="Gene3D" id="3.30.70.270">
    <property type="match status" value="1"/>
</dbReference>
<keyword evidence="4" id="KW-1185">Reference proteome</keyword>
<accession>A0ABQ3LGQ6</accession>
<dbReference type="InterPro" id="IPR003018">
    <property type="entry name" value="GAF"/>
</dbReference>
<dbReference type="EMBL" id="BNAQ01000002">
    <property type="protein sequence ID" value="GHH15256.1"/>
    <property type="molecule type" value="Genomic_DNA"/>
</dbReference>
<evidence type="ECO:0000259" key="1">
    <source>
        <dbReference type="PROSITE" id="PS50113"/>
    </source>
</evidence>
<evidence type="ECO:0000313" key="3">
    <source>
        <dbReference type="EMBL" id="GHH15256.1"/>
    </source>
</evidence>
<dbReference type="SMART" id="SM00065">
    <property type="entry name" value="GAF"/>
    <property type="match status" value="1"/>
</dbReference>
<dbReference type="RefSeq" id="WP_229839317.1">
    <property type="nucleotide sequence ID" value="NZ_BNAQ01000002.1"/>
</dbReference>
<name>A0ABQ3LGQ6_9SPHN</name>
<dbReference type="Proteomes" id="UP000652430">
    <property type="component" value="Unassembled WGS sequence"/>
</dbReference>
<dbReference type="CDD" id="cd01949">
    <property type="entry name" value="GGDEF"/>
    <property type="match status" value="1"/>
</dbReference>
<comment type="caution">
    <text evidence="3">The sequence shown here is derived from an EMBL/GenBank/DDBJ whole genome shotgun (WGS) entry which is preliminary data.</text>
</comment>
<dbReference type="Pfam" id="PF00990">
    <property type="entry name" value="GGDEF"/>
    <property type="match status" value="1"/>
</dbReference>
<protein>
    <recommendedName>
        <fullName evidence="5">Diguanylate cyclase</fullName>
    </recommendedName>
</protein>
<dbReference type="Pfam" id="PF01590">
    <property type="entry name" value="GAF"/>
    <property type="match status" value="1"/>
</dbReference>
<dbReference type="PROSITE" id="PS50113">
    <property type="entry name" value="PAC"/>
    <property type="match status" value="1"/>
</dbReference>
<dbReference type="InterPro" id="IPR029787">
    <property type="entry name" value="Nucleotide_cyclase"/>
</dbReference>
<dbReference type="SUPFAM" id="SSF55073">
    <property type="entry name" value="Nucleotide cyclase"/>
    <property type="match status" value="1"/>
</dbReference>
<evidence type="ECO:0000259" key="2">
    <source>
        <dbReference type="PROSITE" id="PS50887"/>
    </source>
</evidence>
<dbReference type="SUPFAM" id="SSF55785">
    <property type="entry name" value="PYP-like sensor domain (PAS domain)"/>
    <property type="match status" value="1"/>
</dbReference>
<dbReference type="SMART" id="SM00267">
    <property type="entry name" value="GGDEF"/>
    <property type="match status" value="1"/>
</dbReference>